<accession>A0A0A2E473</accession>
<feature type="domain" description="Carbohydrate-binding" evidence="1">
    <location>
        <begin position="34"/>
        <end position="215"/>
    </location>
</feature>
<comment type="caution">
    <text evidence="2">The sequence shown here is derived from an EMBL/GenBank/DDBJ whole genome shotgun (WGS) entry which is preliminary data.</text>
</comment>
<dbReference type="EMBL" id="JRFA01000019">
    <property type="protein sequence ID" value="KGN73713.1"/>
    <property type="molecule type" value="Genomic_DNA"/>
</dbReference>
<evidence type="ECO:0000313" key="3">
    <source>
        <dbReference type="Proteomes" id="UP000030103"/>
    </source>
</evidence>
<dbReference type="InterPro" id="IPR010502">
    <property type="entry name" value="Carb-bd_dom_fam9"/>
</dbReference>
<dbReference type="GO" id="GO:0016052">
    <property type="term" value="P:carbohydrate catabolic process"/>
    <property type="evidence" value="ECO:0007669"/>
    <property type="project" value="InterPro"/>
</dbReference>
<dbReference type="AlphaFoldDB" id="A0A0A2E473"/>
<gene>
    <name evidence="2" type="ORF">HQ47_07145</name>
</gene>
<dbReference type="CDD" id="cd09620">
    <property type="entry name" value="CBM9_like_3"/>
    <property type="match status" value="1"/>
</dbReference>
<name>A0A0A2E473_9PORP</name>
<dbReference type="eggNOG" id="COG3706">
    <property type="taxonomic scope" value="Bacteria"/>
</dbReference>
<sequence>MAKKTTIPFFEDCELEDLTRLGKKLETAGKRLFIKKRNWKKQFPYQPLTAVSLAYSPQALYLHFVVREMTLRTLAEKDGCYVHEDSCVEFFMQPFEGTDYINFEFNAAGICYAAHHMNDTASVKFTPEEFAQIKRHTKLAGQKIEEQEGPVFWELSVSIPWQTMGYPQGITPCRLRANFYKCADGTEYPHYLSWSPVDLPEPNFHCPKFFGSLKLKKRKGKSN</sequence>
<dbReference type="Gene3D" id="2.60.40.1190">
    <property type="match status" value="1"/>
</dbReference>
<dbReference type="SUPFAM" id="SSF49344">
    <property type="entry name" value="CBD9-like"/>
    <property type="match status" value="1"/>
</dbReference>
<protein>
    <recommendedName>
        <fullName evidence="1">Carbohydrate-binding domain-containing protein</fullName>
    </recommendedName>
</protein>
<keyword evidence="3" id="KW-1185">Reference proteome</keyword>
<dbReference type="GO" id="GO:0030246">
    <property type="term" value="F:carbohydrate binding"/>
    <property type="evidence" value="ECO:0007669"/>
    <property type="project" value="InterPro"/>
</dbReference>
<dbReference type="Pfam" id="PF16011">
    <property type="entry name" value="CBM9_2"/>
    <property type="match status" value="1"/>
</dbReference>
<dbReference type="OrthoDB" id="9801646at2"/>
<dbReference type="Proteomes" id="UP000030103">
    <property type="component" value="Unassembled WGS sequence"/>
</dbReference>
<dbReference type="RefSeq" id="WP_036874320.1">
    <property type="nucleotide sequence ID" value="NZ_JRFA01000019.1"/>
</dbReference>
<dbReference type="GO" id="GO:0004553">
    <property type="term" value="F:hydrolase activity, hydrolyzing O-glycosyl compounds"/>
    <property type="evidence" value="ECO:0007669"/>
    <property type="project" value="InterPro"/>
</dbReference>
<reference evidence="2 3" key="1">
    <citation type="submission" date="2014-09" db="EMBL/GenBank/DDBJ databases">
        <title>Draft Genome Sequence of Porphyromonas macacae COT-192_OH2859.</title>
        <authorList>
            <person name="Wallis C."/>
            <person name="Deusch O."/>
            <person name="O'Flynn C."/>
            <person name="Davis I."/>
            <person name="Horsfall A."/>
            <person name="Kirkwood N."/>
            <person name="Harris S."/>
            <person name="Eisen J.A."/>
            <person name="Coil D.A."/>
            <person name="Darling A.E."/>
            <person name="Jospin G."/>
            <person name="Alexiev A."/>
        </authorList>
    </citation>
    <scope>NUCLEOTIDE SEQUENCE [LARGE SCALE GENOMIC DNA]</scope>
    <source>
        <strain evidence="3">COT-192 OH2859</strain>
    </source>
</reference>
<dbReference type="STRING" id="28115.HQ47_07145"/>
<organism evidence="2 3">
    <name type="scientific">Porphyromonas macacae</name>
    <dbReference type="NCBI Taxonomy" id="28115"/>
    <lineage>
        <taxon>Bacteria</taxon>
        <taxon>Pseudomonadati</taxon>
        <taxon>Bacteroidota</taxon>
        <taxon>Bacteroidia</taxon>
        <taxon>Bacteroidales</taxon>
        <taxon>Porphyromonadaceae</taxon>
        <taxon>Porphyromonas</taxon>
    </lineage>
</organism>
<evidence type="ECO:0000259" key="1">
    <source>
        <dbReference type="Pfam" id="PF16011"/>
    </source>
</evidence>
<proteinExistence type="predicted"/>
<evidence type="ECO:0000313" key="2">
    <source>
        <dbReference type="EMBL" id="KGN73713.1"/>
    </source>
</evidence>